<dbReference type="InterPro" id="IPR029044">
    <property type="entry name" value="Nucleotide-diphossugar_trans"/>
</dbReference>
<dbReference type="PANTHER" id="PTHR43685">
    <property type="entry name" value="GLYCOSYLTRANSFERASE"/>
    <property type="match status" value="1"/>
</dbReference>
<dbReference type="STRING" id="89784.SAMN04489725_11569"/>
<gene>
    <name evidence="2" type="ORF">SAMN04489725_11569</name>
</gene>
<dbReference type="InterPro" id="IPR001173">
    <property type="entry name" value="Glyco_trans_2-like"/>
</dbReference>
<dbReference type="CDD" id="cd00761">
    <property type="entry name" value="Glyco_tranf_GTA_type"/>
    <property type="match status" value="1"/>
</dbReference>
<dbReference type="Pfam" id="PF00535">
    <property type="entry name" value="Glycos_transf_2"/>
    <property type="match status" value="1"/>
</dbReference>
<dbReference type="PANTHER" id="PTHR43685:SF2">
    <property type="entry name" value="GLYCOSYLTRANSFERASE 2-LIKE DOMAIN-CONTAINING PROTEIN"/>
    <property type="match status" value="1"/>
</dbReference>
<dbReference type="GO" id="GO:0016740">
    <property type="term" value="F:transferase activity"/>
    <property type="evidence" value="ECO:0007669"/>
    <property type="project" value="UniProtKB-KW"/>
</dbReference>
<dbReference type="Proteomes" id="UP000182589">
    <property type="component" value="Unassembled WGS sequence"/>
</dbReference>
<dbReference type="AlphaFoldDB" id="A0A1H2WJ86"/>
<dbReference type="EMBL" id="FNOJ01000015">
    <property type="protein sequence ID" value="SDW80733.1"/>
    <property type="molecule type" value="Genomic_DNA"/>
</dbReference>
<proteinExistence type="predicted"/>
<accession>A0A1H2WJ86</accession>
<dbReference type="SUPFAM" id="SSF53448">
    <property type="entry name" value="Nucleotide-diphospho-sugar transferases"/>
    <property type="match status" value="1"/>
</dbReference>
<evidence type="ECO:0000313" key="3">
    <source>
        <dbReference type="Proteomes" id="UP000182589"/>
    </source>
</evidence>
<reference evidence="3" key="1">
    <citation type="submission" date="2016-10" db="EMBL/GenBank/DDBJ databases">
        <authorList>
            <person name="Varghese N."/>
        </authorList>
    </citation>
    <scope>NUCLEOTIDE SEQUENCE [LARGE SCALE GENOMIC DNA]</scope>
    <source>
        <strain evidence="3">DSM 12489</strain>
    </source>
</reference>
<organism evidence="2 3">
    <name type="scientific">Alicyclobacillus hesperidum</name>
    <dbReference type="NCBI Taxonomy" id="89784"/>
    <lineage>
        <taxon>Bacteria</taxon>
        <taxon>Bacillati</taxon>
        <taxon>Bacillota</taxon>
        <taxon>Bacilli</taxon>
        <taxon>Bacillales</taxon>
        <taxon>Alicyclobacillaceae</taxon>
        <taxon>Alicyclobacillus</taxon>
    </lineage>
</organism>
<sequence length="332" mass="37710">MPTVSIVMSAYNEEKVISRAIKSVLTQTYGDFELIIVDDASVDSTARIIADFCERDPRIVFIKNELNLGLTRSLIKGVERARGQFITRIDADDYYGPRKIEIQVSTMLRQPECRWSATMAGEVDSTGKLLHLQGYDFRSKSSEELLDYMYKTNNALYHGAVMFTKELYLMAGGYNPIFNGAEDYELWLRFSSLSPVALIRDVLYFRESRVTGISMHGAIRQSIIATGVRRMHNARQLGQDESAELTAMQNWLSSYKALQLKKYVGEKNAWDLASKLFCLTAKGSFPLLVSLLTSRYALKSLLKIILLILPSRWRRALAGTKRKKLDSIKGMR</sequence>
<dbReference type="InterPro" id="IPR050834">
    <property type="entry name" value="Glycosyltransf_2"/>
</dbReference>
<feature type="domain" description="Glycosyltransferase 2-like" evidence="1">
    <location>
        <begin position="5"/>
        <end position="157"/>
    </location>
</feature>
<dbReference type="RefSeq" id="WP_143027523.1">
    <property type="nucleotide sequence ID" value="NZ_FNOJ01000015.1"/>
</dbReference>
<evidence type="ECO:0000313" key="2">
    <source>
        <dbReference type="EMBL" id="SDW80733.1"/>
    </source>
</evidence>
<dbReference type="Gene3D" id="3.90.550.10">
    <property type="entry name" value="Spore Coat Polysaccharide Biosynthesis Protein SpsA, Chain A"/>
    <property type="match status" value="1"/>
</dbReference>
<protein>
    <submittedName>
        <fullName evidence="2">Glycosyl transferase family 2</fullName>
    </submittedName>
</protein>
<keyword evidence="3" id="KW-1185">Reference proteome</keyword>
<keyword evidence="2" id="KW-0808">Transferase</keyword>
<evidence type="ECO:0000259" key="1">
    <source>
        <dbReference type="Pfam" id="PF00535"/>
    </source>
</evidence>
<name>A0A1H2WJ86_9BACL</name>